<keyword evidence="3" id="KW-1185">Reference proteome</keyword>
<dbReference type="EMBL" id="JH370146">
    <property type="protein sequence ID" value="ELA41272.1"/>
    <property type="molecule type" value="Genomic_DNA"/>
</dbReference>
<keyword evidence="1" id="KW-0472">Membrane</keyword>
<proteinExistence type="predicted"/>
<protein>
    <recommendedName>
        <fullName evidence="4">Protein YOP1</fullName>
    </recommendedName>
</protein>
<feature type="transmembrane region" description="Helical" evidence="1">
    <location>
        <begin position="26"/>
        <end position="59"/>
    </location>
</feature>
<keyword evidence="1" id="KW-1133">Transmembrane helix</keyword>
<evidence type="ECO:0000313" key="3">
    <source>
        <dbReference type="Proteomes" id="UP000011082"/>
    </source>
</evidence>
<dbReference type="Proteomes" id="UP000011082">
    <property type="component" value="Unassembled WGS sequence"/>
</dbReference>
<dbReference type="VEuPathDB" id="MicrosporidiaDB:VICG_01645"/>
<dbReference type="AlphaFoldDB" id="L2GLV3"/>
<dbReference type="GeneID" id="19882355"/>
<dbReference type="HOGENOM" id="CLU_1564099_0_0_1"/>
<dbReference type="OMA" id="RHLLIFW"/>
<dbReference type="InParanoid" id="L2GLV3"/>
<evidence type="ECO:0008006" key="4">
    <source>
        <dbReference type="Google" id="ProtNLM"/>
    </source>
</evidence>
<keyword evidence="1" id="KW-0812">Transmembrane</keyword>
<gene>
    <name evidence="2" type="ORF">VICG_01645</name>
</gene>
<reference evidence="3" key="1">
    <citation type="submission" date="2011-05" db="EMBL/GenBank/DDBJ databases">
        <title>The genome sequence of Vittaforma corneae strain ATCC 50505.</title>
        <authorList>
            <consortium name="The Broad Institute Genome Sequencing Platform"/>
            <person name="Cuomo C."/>
            <person name="Didier E."/>
            <person name="Bowers L."/>
            <person name="Young S.K."/>
            <person name="Zeng Q."/>
            <person name="Gargeya S."/>
            <person name="Fitzgerald M."/>
            <person name="Haas B."/>
            <person name="Abouelleil A."/>
            <person name="Alvarado L."/>
            <person name="Arachchi H.M."/>
            <person name="Berlin A."/>
            <person name="Chapman S.B."/>
            <person name="Gearin G."/>
            <person name="Goldberg J."/>
            <person name="Griggs A."/>
            <person name="Gujja S."/>
            <person name="Hansen M."/>
            <person name="Heiman D."/>
            <person name="Howarth C."/>
            <person name="Larimer J."/>
            <person name="Lui A."/>
            <person name="MacDonald P.J.P."/>
            <person name="McCowen C."/>
            <person name="Montmayeur A."/>
            <person name="Murphy C."/>
            <person name="Neiman D."/>
            <person name="Pearson M."/>
            <person name="Priest M."/>
            <person name="Roberts A."/>
            <person name="Saif S."/>
            <person name="Shea T."/>
            <person name="Sisk P."/>
            <person name="Stolte C."/>
            <person name="Sykes S."/>
            <person name="Wortman J."/>
            <person name="Nusbaum C."/>
            <person name="Birren B."/>
        </authorList>
    </citation>
    <scope>NUCLEOTIDE SEQUENCE [LARGE SCALE GENOMIC DNA]</scope>
    <source>
        <strain evidence="3">ATCC 50505</strain>
    </source>
</reference>
<evidence type="ECO:0000256" key="1">
    <source>
        <dbReference type="SAM" id="Phobius"/>
    </source>
</evidence>
<dbReference type="RefSeq" id="XP_007605090.1">
    <property type="nucleotide sequence ID" value="XM_007605028.1"/>
</dbReference>
<name>L2GLV3_VITCO</name>
<accession>L2GLV3</accession>
<dbReference type="InterPro" id="IPR004345">
    <property type="entry name" value="TB2_DP1_HVA22"/>
</dbReference>
<feature type="transmembrane region" description="Helical" evidence="1">
    <location>
        <begin position="79"/>
        <end position="95"/>
    </location>
</feature>
<evidence type="ECO:0000313" key="2">
    <source>
        <dbReference type="EMBL" id="ELA41272.1"/>
    </source>
</evidence>
<dbReference type="STRING" id="993615.L2GLV3"/>
<feature type="transmembrane region" description="Helical" evidence="1">
    <location>
        <begin position="100"/>
        <end position="117"/>
    </location>
</feature>
<sequence length="171" mass="19223">MDSLKLVAESIPFIKKIAKEGKIEPVYCLIIFVVLSLIIIQKTIFGNLIACLLSIYFPVREAILSIQSPAPKVAEQRKLLIVFIAFSFFTALESAGIRRVIPIFSIVKIAFLFWLGYDEKHANAICDMTLKNVPQKWLHCGDTIETAVKKAAKSVEDRIEIKKGSIEINKD</sequence>
<dbReference type="Pfam" id="PF03134">
    <property type="entry name" value="TB2_DP1_HVA22"/>
    <property type="match status" value="1"/>
</dbReference>
<organism evidence="2 3">
    <name type="scientific">Vittaforma corneae (strain ATCC 50505)</name>
    <name type="common">Microsporidian parasite</name>
    <name type="synonym">Nosema corneum</name>
    <dbReference type="NCBI Taxonomy" id="993615"/>
    <lineage>
        <taxon>Eukaryota</taxon>
        <taxon>Fungi</taxon>
        <taxon>Fungi incertae sedis</taxon>
        <taxon>Microsporidia</taxon>
        <taxon>Nosematidae</taxon>
        <taxon>Vittaforma</taxon>
    </lineage>
</organism>